<name>A4T1Q8_MYCGI</name>
<accession>A4T1Q8</accession>
<dbReference type="InterPro" id="IPR021417">
    <property type="entry name" value="DUF3060"/>
</dbReference>
<dbReference type="KEGG" id="mgi:Mflv_5083"/>
<sequence>MTSSRARVIGLLGAAAVVLAACGSGDGDNPTVTAGTSGAQVEIGNTINYGSFGTTAEIDCADGKSVNVGGSNNTLTVKGTCAKANIGGADNKIDFERVETELSVVGLNNTVTYRDGDPQVNDTGSNNTITKG</sequence>
<dbReference type="STRING" id="350054.Mflv_5083"/>
<evidence type="ECO:0000313" key="2">
    <source>
        <dbReference type="EMBL" id="ABP47549.1"/>
    </source>
</evidence>
<dbReference type="Pfam" id="PF11259">
    <property type="entry name" value="DUF3060"/>
    <property type="match status" value="1"/>
</dbReference>
<reference evidence="2" key="1">
    <citation type="submission" date="2007-04" db="EMBL/GenBank/DDBJ databases">
        <authorList>
            <consortium name="US DOE Joint Genome Institute"/>
            <person name="Copeland A."/>
            <person name="Lucas S."/>
            <person name="Lapidus A."/>
            <person name="Barry K."/>
            <person name="Detter J.C."/>
            <person name="Glavina del Rio T."/>
            <person name="Hammon N."/>
            <person name="Israni S."/>
            <person name="Dalin E."/>
            <person name="Tice H."/>
            <person name="Pitluck S."/>
            <person name="Chain P."/>
            <person name="Malfatti S."/>
            <person name="Shin M."/>
            <person name="Vergez L."/>
            <person name="Schmutz J."/>
            <person name="Larimer F."/>
            <person name="Land M."/>
            <person name="Hauser L."/>
            <person name="Kyrpides N."/>
            <person name="Mikhailova N."/>
            <person name="Miller C."/>
            <person name="Richardson P."/>
        </authorList>
    </citation>
    <scope>NUCLEOTIDE SEQUENCE</scope>
    <source>
        <strain evidence="2">PYR-GCK</strain>
    </source>
</reference>
<feature type="signal peptide" evidence="1">
    <location>
        <begin position="1"/>
        <end position="20"/>
    </location>
</feature>
<dbReference type="eggNOG" id="ENOG502ZT6X">
    <property type="taxonomic scope" value="Bacteria"/>
</dbReference>
<dbReference type="PROSITE" id="PS51257">
    <property type="entry name" value="PROKAR_LIPOPROTEIN"/>
    <property type="match status" value="1"/>
</dbReference>
<dbReference type="HOGENOM" id="CLU_146011_0_0_11"/>
<reference evidence="2" key="2">
    <citation type="journal article" date="2013" name="PLoS ONE">
        <title>A Gene Expression Study of the Activities of Aromatic Ring-Cleavage Dioxygenases in Mycobacterium gilvum PYR-GCK to Changes in Salinity and pH during Pyrene Degradation.</title>
        <authorList>
            <person name="Badejo A.C."/>
            <person name="Badejo A.O."/>
            <person name="Shin K.H."/>
            <person name="Chai Y.G."/>
        </authorList>
    </citation>
    <scope>NUCLEOTIDE SEQUENCE [LARGE SCALE GENOMIC DNA]</scope>
    <source>
        <strain evidence="2">PYR-GCK</strain>
    </source>
</reference>
<dbReference type="OrthoDB" id="4752871at2"/>
<feature type="chain" id="PRO_5002672861" description="DUF3060 domain-containing protein" evidence="1">
    <location>
        <begin position="21"/>
        <end position="132"/>
    </location>
</feature>
<dbReference type="EMBL" id="CP000656">
    <property type="protein sequence ID" value="ABP47549.1"/>
    <property type="molecule type" value="Genomic_DNA"/>
</dbReference>
<evidence type="ECO:0008006" key="3">
    <source>
        <dbReference type="Google" id="ProtNLM"/>
    </source>
</evidence>
<evidence type="ECO:0000256" key="1">
    <source>
        <dbReference type="SAM" id="SignalP"/>
    </source>
</evidence>
<keyword evidence="1" id="KW-0732">Signal</keyword>
<gene>
    <name evidence="2" type="ordered locus">Mflv_5083</name>
</gene>
<dbReference type="AlphaFoldDB" id="A4T1Q8"/>
<proteinExistence type="predicted"/>
<organism evidence="2">
    <name type="scientific">Mycolicibacterium gilvum (strain PYR-GCK)</name>
    <name type="common">Mycobacterium gilvum (strain PYR-GCK)</name>
    <dbReference type="NCBI Taxonomy" id="350054"/>
    <lineage>
        <taxon>Bacteria</taxon>
        <taxon>Bacillati</taxon>
        <taxon>Actinomycetota</taxon>
        <taxon>Actinomycetes</taxon>
        <taxon>Mycobacteriales</taxon>
        <taxon>Mycobacteriaceae</taxon>
        <taxon>Mycolicibacterium</taxon>
    </lineage>
</organism>
<protein>
    <recommendedName>
        <fullName evidence="3">DUF3060 domain-containing protein</fullName>
    </recommendedName>
</protein>